<gene>
    <name evidence="2" type="ORF">MUK42_34187</name>
</gene>
<feature type="region of interest" description="Disordered" evidence="1">
    <location>
        <begin position="1"/>
        <end position="48"/>
    </location>
</feature>
<evidence type="ECO:0000256" key="1">
    <source>
        <dbReference type="SAM" id="MobiDB-lite"/>
    </source>
</evidence>
<proteinExistence type="predicted"/>
<feature type="compositionally biased region" description="Polar residues" evidence="1">
    <location>
        <begin position="8"/>
        <end position="23"/>
    </location>
</feature>
<organism evidence="2 3">
    <name type="scientific">Musa troglodytarum</name>
    <name type="common">fe'i banana</name>
    <dbReference type="NCBI Taxonomy" id="320322"/>
    <lineage>
        <taxon>Eukaryota</taxon>
        <taxon>Viridiplantae</taxon>
        <taxon>Streptophyta</taxon>
        <taxon>Embryophyta</taxon>
        <taxon>Tracheophyta</taxon>
        <taxon>Spermatophyta</taxon>
        <taxon>Magnoliopsida</taxon>
        <taxon>Liliopsida</taxon>
        <taxon>Zingiberales</taxon>
        <taxon>Musaceae</taxon>
        <taxon>Musa</taxon>
    </lineage>
</organism>
<sequence>MMCLNNPIPITSSDRINDQTPAPASSDHDGGAVGDETHPKPSPLSSPPICFLDDGILRKPRLPSRPANRSPGVAPSGAGREAEAQKVDPLVNNRLMDYKLGFEDGMEIYLAAGFRGRRSIPCPRAPHFIAAKLMLKFLVLAQQCVQYDAAEINKEMSEWGMSVSQCPRDAAEHSGEGKREQ</sequence>
<evidence type="ECO:0000313" key="2">
    <source>
        <dbReference type="EMBL" id="URE03556.1"/>
    </source>
</evidence>
<dbReference type="OrthoDB" id="2017676at2759"/>
<dbReference type="Proteomes" id="UP001055439">
    <property type="component" value="Chromosome 5"/>
</dbReference>
<evidence type="ECO:0000313" key="3">
    <source>
        <dbReference type="Proteomes" id="UP001055439"/>
    </source>
</evidence>
<reference evidence="2" key="1">
    <citation type="submission" date="2022-05" db="EMBL/GenBank/DDBJ databases">
        <title>The Musa troglodytarum L. genome provides insights into the mechanism of non-climacteric behaviour and enrichment of carotenoids.</title>
        <authorList>
            <person name="Wang J."/>
        </authorList>
    </citation>
    <scope>NUCLEOTIDE SEQUENCE</scope>
    <source>
        <tissue evidence="2">Leaf</tissue>
    </source>
</reference>
<accession>A0A9E7FV29</accession>
<protein>
    <submittedName>
        <fullName evidence="2">Uncharacterized protein</fullName>
    </submittedName>
</protein>
<feature type="compositionally biased region" description="Basic and acidic residues" evidence="1">
    <location>
        <begin position="26"/>
        <end position="39"/>
    </location>
</feature>
<keyword evidence="3" id="KW-1185">Reference proteome</keyword>
<dbReference type="AlphaFoldDB" id="A0A9E7FV29"/>
<feature type="region of interest" description="Disordered" evidence="1">
    <location>
        <begin position="60"/>
        <end position="85"/>
    </location>
</feature>
<name>A0A9E7FV29_9LILI</name>
<dbReference type="EMBL" id="CP097507">
    <property type="protein sequence ID" value="URE03556.1"/>
    <property type="molecule type" value="Genomic_DNA"/>
</dbReference>